<dbReference type="Pfam" id="PF02009">
    <property type="entry name" value="RIFIN"/>
    <property type="match status" value="1"/>
</dbReference>
<evidence type="ECO:0000256" key="3">
    <source>
        <dbReference type="SAM" id="SignalP"/>
    </source>
</evidence>
<sequence length="349" mass="38818">MKLHYFKILLFFLPLNILVTSYKAHNNNKPSITPCHRPIYTSRVLSECDIESSNYNNDTDMKSVKESFDRQTSQRFQEYEKRMKNKRQKLKEERDKNIEKIIEKDKMVKSLEEKIEKGCLRCGCGLGGVAASVGLFGGLGMYGWKSSATTAAIEGVKQASIEAGEAARIPAAIDAVIEGIKNEFGVSILDAKELVSYITPNTYPNVSLISEKVYFQYQSKCIPLSSGVDLSNPICISVAQKSEAAKEIPEMLQGKAVSHMKVINKTVENIVLESEHVAETAAKRATAEAIKASTDAVESTYASCQTAIIASVVAIIIIALVMIIIYLVLRYRRKKKMNKKAQYTKLLNQ</sequence>
<feature type="signal peptide" evidence="3">
    <location>
        <begin position="1"/>
        <end position="24"/>
    </location>
</feature>
<evidence type="ECO:0000313" key="5">
    <source>
        <dbReference type="Proteomes" id="UP000027581"/>
    </source>
</evidence>
<protein>
    <submittedName>
        <fullName evidence="4">Rifin</fullName>
    </submittedName>
</protein>
<keyword evidence="1" id="KW-0175">Coiled coil</keyword>
<dbReference type="PhylomeDB" id="A0A060RQ09"/>
<dbReference type="EMBL" id="HG810431">
    <property type="protein sequence ID" value="CDO61557.1"/>
    <property type="molecule type" value="Genomic_DNA"/>
</dbReference>
<evidence type="ECO:0000256" key="1">
    <source>
        <dbReference type="SAM" id="Coils"/>
    </source>
</evidence>
<keyword evidence="2" id="KW-1133">Transmembrane helix</keyword>
<evidence type="ECO:0000313" key="4">
    <source>
        <dbReference type="EMBL" id="CDO61557.1"/>
    </source>
</evidence>
<feature type="chain" id="PRO_5001590020" evidence="3">
    <location>
        <begin position="25"/>
        <end position="349"/>
    </location>
</feature>
<keyword evidence="5" id="KW-1185">Reference proteome</keyword>
<gene>
    <name evidence="4" type="primary">RIF</name>
    <name evidence="4" type="ORF">PRCDC_0019500</name>
</gene>
<organism evidence="4 5">
    <name type="scientific">Plasmodium reichenowi</name>
    <dbReference type="NCBI Taxonomy" id="5854"/>
    <lineage>
        <taxon>Eukaryota</taxon>
        <taxon>Sar</taxon>
        <taxon>Alveolata</taxon>
        <taxon>Apicomplexa</taxon>
        <taxon>Aconoidasida</taxon>
        <taxon>Haemosporida</taxon>
        <taxon>Plasmodiidae</taxon>
        <taxon>Plasmodium</taxon>
        <taxon>Plasmodium (Laverania)</taxon>
    </lineage>
</organism>
<feature type="coiled-coil region" evidence="1">
    <location>
        <begin position="73"/>
        <end position="100"/>
    </location>
</feature>
<dbReference type="AlphaFoldDB" id="A0A060RQ09"/>
<evidence type="ECO:0000256" key="2">
    <source>
        <dbReference type="SAM" id="Phobius"/>
    </source>
</evidence>
<dbReference type="VEuPathDB" id="PlasmoDB:PRCDC_0019500"/>
<keyword evidence="3" id="KW-0732">Signal</keyword>
<keyword evidence="2" id="KW-0812">Transmembrane</keyword>
<proteinExistence type="predicted"/>
<dbReference type="Proteomes" id="UP000027581">
    <property type="component" value="Unassembled WGS sequence"/>
</dbReference>
<dbReference type="InterPro" id="IPR006373">
    <property type="entry name" value="VSA_Rifin"/>
</dbReference>
<dbReference type="VEuPathDB" id="PlasmoDB:PRG01_0043800"/>
<dbReference type="NCBIfam" id="TIGR01477">
    <property type="entry name" value="RIFIN"/>
    <property type="match status" value="1"/>
</dbReference>
<reference evidence="4" key="1">
    <citation type="submission" date="2014-01" db="EMBL/GenBank/DDBJ databases">
        <authorList>
            <person name="Aslett M."/>
        </authorList>
    </citation>
    <scope>NUCLEOTIDE SEQUENCE</scope>
    <source>
        <strain evidence="4">CDC</strain>
    </source>
</reference>
<accession>A0A060RQ09</accession>
<reference evidence="4" key="2">
    <citation type="submission" date="2014-05" db="EMBL/GenBank/DDBJ databases">
        <title>The genome sequences of chimpanzee malaria parasites reveal the path to human adaptation.</title>
        <authorList>
            <person name="Otto T.D."/>
            <person name="Rayner J.C."/>
            <person name="Boehme U."/>
            <person name="Pain A."/>
            <person name="Spottiswoode N."/>
            <person name="Sanders M."/>
            <person name="Quail M."/>
            <person name="Ollomo B."/>
            <person name="Renaud F."/>
            <person name="Thomas A.W."/>
            <person name="Prugnolle F."/>
            <person name="Conway D.J."/>
            <person name="Newbold C."/>
            <person name="Berriman M."/>
        </authorList>
    </citation>
    <scope>NUCLEOTIDE SEQUENCE [LARGE SCALE GENOMIC DNA]</scope>
    <source>
        <strain evidence="4">CDC</strain>
    </source>
</reference>
<name>A0A060RQ09_PLARE</name>
<feature type="transmembrane region" description="Helical" evidence="2">
    <location>
        <begin position="307"/>
        <end position="329"/>
    </location>
</feature>
<keyword evidence="2" id="KW-0472">Membrane</keyword>